<proteinExistence type="predicted"/>
<evidence type="ECO:0000256" key="1">
    <source>
        <dbReference type="ARBA" id="ARBA00023054"/>
    </source>
</evidence>
<dbReference type="InterPro" id="IPR011993">
    <property type="entry name" value="PH-like_dom_sf"/>
</dbReference>
<feature type="compositionally biased region" description="Polar residues" evidence="5">
    <location>
        <begin position="263"/>
        <end position="285"/>
    </location>
</feature>
<reference evidence="7 8" key="1">
    <citation type="submission" date="2019-09" db="EMBL/GenBank/DDBJ databases">
        <title>Bird 10,000 Genomes (B10K) Project - Family phase.</title>
        <authorList>
            <person name="Zhang G."/>
        </authorList>
    </citation>
    <scope>NUCLEOTIDE SEQUENCE [LARGE SCALE GENOMIC DNA]</scope>
    <source>
        <strain evidence="7">B10K-DU-007-02</strain>
        <tissue evidence="7">Mixed tissue sample</tissue>
    </source>
</reference>
<dbReference type="FunFam" id="2.30.29.30:FF:000111">
    <property type="entry name" value="anillin isoform X1"/>
    <property type="match status" value="1"/>
</dbReference>
<dbReference type="GO" id="GO:0005826">
    <property type="term" value="C:actomyosin contractile ring"/>
    <property type="evidence" value="ECO:0007669"/>
    <property type="project" value="TreeGrafter"/>
</dbReference>
<dbReference type="GO" id="GO:0000281">
    <property type="term" value="P:mitotic cytokinesis"/>
    <property type="evidence" value="ECO:0007669"/>
    <property type="project" value="TreeGrafter"/>
</dbReference>
<dbReference type="PROSITE" id="PS50003">
    <property type="entry name" value="PH_DOMAIN"/>
    <property type="match status" value="1"/>
</dbReference>
<feature type="compositionally biased region" description="Basic and acidic residues" evidence="5">
    <location>
        <begin position="92"/>
        <end position="105"/>
    </location>
</feature>
<feature type="compositionally biased region" description="Basic and acidic residues" evidence="5">
    <location>
        <begin position="311"/>
        <end position="327"/>
    </location>
</feature>
<dbReference type="InterPro" id="IPR001849">
    <property type="entry name" value="PH_domain"/>
</dbReference>
<feature type="compositionally biased region" description="Polar residues" evidence="5">
    <location>
        <begin position="297"/>
        <end position="310"/>
    </location>
</feature>
<protein>
    <recommendedName>
        <fullName evidence="4">Anillin</fullName>
    </recommendedName>
</protein>
<feature type="compositionally biased region" description="Basic and acidic residues" evidence="5">
    <location>
        <begin position="1"/>
        <end position="24"/>
    </location>
</feature>
<dbReference type="InterPro" id="IPR037840">
    <property type="entry name" value="PH_Anillin"/>
</dbReference>
<comment type="function">
    <text evidence="3">Required for cytokinesis. Essential for the structural integrity of the cleavage furrow and for completion of cleavage furrow ingression. Plays a role in bleb assembly during metaphase and anaphase of mitosis. May play a significant role in podocyte cell migration.</text>
</comment>
<evidence type="ECO:0000313" key="7">
    <source>
        <dbReference type="EMBL" id="NXK30608.1"/>
    </source>
</evidence>
<feature type="domain" description="PH" evidence="6">
    <location>
        <begin position="957"/>
        <end position="1081"/>
    </location>
</feature>
<evidence type="ECO:0000313" key="8">
    <source>
        <dbReference type="Proteomes" id="UP000520962"/>
    </source>
</evidence>
<dbReference type="EMBL" id="VXAH01000016">
    <property type="protein sequence ID" value="NXK30608.1"/>
    <property type="molecule type" value="Genomic_DNA"/>
</dbReference>
<dbReference type="SMART" id="SM00233">
    <property type="entry name" value="PH"/>
    <property type="match status" value="1"/>
</dbReference>
<dbReference type="SUPFAM" id="SSF50729">
    <property type="entry name" value="PH domain-like"/>
    <property type="match status" value="1"/>
</dbReference>
<organism evidence="7 8">
    <name type="scientific">Piprites chloris</name>
    <name type="common">Wing-barred manakin</name>
    <dbReference type="NCBI Taxonomy" id="114369"/>
    <lineage>
        <taxon>Eukaryota</taxon>
        <taxon>Metazoa</taxon>
        <taxon>Chordata</taxon>
        <taxon>Craniata</taxon>
        <taxon>Vertebrata</taxon>
        <taxon>Euteleostomi</taxon>
        <taxon>Archelosauria</taxon>
        <taxon>Archosauria</taxon>
        <taxon>Dinosauria</taxon>
        <taxon>Saurischia</taxon>
        <taxon>Theropoda</taxon>
        <taxon>Coelurosauria</taxon>
        <taxon>Aves</taxon>
        <taxon>Neognathae</taxon>
        <taxon>Neoaves</taxon>
        <taxon>Telluraves</taxon>
        <taxon>Australaves</taxon>
        <taxon>Passeriformes</taxon>
        <taxon>Pipridae</taxon>
        <taxon>Piprites</taxon>
    </lineage>
</organism>
<dbReference type="AlphaFoldDB" id="A0A7L0IF84"/>
<dbReference type="InterPro" id="IPR031970">
    <property type="entry name" value="Anillin_N"/>
</dbReference>
<dbReference type="Pfam" id="PF00169">
    <property type="entry name" value="PH"/>
    <property type="match status" value="1"/>
</dbReference>
<sequence>TQKLLERTRARRENLQKKMAERPKMGTRPTVQTKRVREPLVETGNQASHADEEVKPDTKPSPSKRLCPNDIETQASSSENVQPVLSSSTSRDSPEMTSELHETARNRASSVQPLNTKSETPATLSVKTRMQKLAEQRRCWDSEDPSECVSLSPLQSKDLSVSPPKQTSNALASETPIGRRGRLANLAATIGSWEDDLSHPSAKQNNAQEQPGTTCLSKLSTTSGASARINSSSVKQEAASCSQRLVEASINKPANSKRADPNNFLTQSSRSTSPCSNKSEVQLLTENPCGPKKTQKHTQTAKSSLPQPVQSKEEPVKGTHVQLESKGKPATPGGSGIKPFLERFGERCQERSARSPATNTPGCRTSVVTPNTRTIQERLLKQNENSSTASLALQLKQERERELACLRGRFDRGNLWSAEKSDSSKRKLPEAKAENQTQASPKRPPSADATAFGPTDNTPAGDGPVKSPSVESSGKNCHKTDKPSPLKITDSKSPVKAMSVSRLEQLAEKPKEEVCQVEMSVDEEMNSSKVINEIFEVLQEDGPDIEKLKKEMSMNLEGESDEDEQEESLNISSMSLLTPLVESVGSTTFCFPQAFASPCKSTGEGSSTSDVSLKSEKFQRTKVPRAESGDSIGSMSEDRNLPYSIDAYRSQRFKETDRPSIKQIIVRKEDVASKLEMKRNGPSDQVNIKKKMQELNNEINMQQTVIYQASQALNCCFDEEHGKGSQEEAEAERLLLLATEKRTALLEELNKLKSEGPHSKRNKGAATSPEFAPSRGSVSISEMRLPLKADFVCGTVQKPDSANYYYVIILRSGAENMVATPLASTASSLNGDALSFTTTFTMHDVSNDFEIDVEVYSLVQRKEVTSTDKRKKANKSKVITPKRLLTSITSKSNLLTPAMASPGGPNAIRSTNFILVGSHKLSLSSVGSAKFALDKVPFLSPLEGHIYLKLKCQVDSLVEEKGFLTMFEDVSGFGAWHRRWCVLSGNCISYWTYPDDEKRKHPLGRINLANCTNHQIEPANREFCARPNTFELITVRPQREDDRETLVSQCRDTLCVTKNWLSADTKEERNLWMQKLNQVLVDLRMWQPDACYKPVGKL</sequence>
<feature type="compositionally biased region" description="Basic and acidic residues" evidence="5">
    <location>
        <begin position="132"/>
        <end position="141"/>
    </location>
</feature>
<evidence type="ECO:0000256" key="4">
    <source>
        <dbReference type="ARBA" id="ARBA00071355"/>
    </source>
</evidence>
<dbReference type="GO" id="GO:0000915">
    <property type="term" value="P:actomyosin contractile ring assembly"/>
    <property type="evidence" value="ECO:0007669"/>
    <property type="project" value="TreeGrafter"/>
</dbReference>
<dbReference type="Gene3D" id="2.30.29.30">
    <property type="entry name" value="Pleckstrin-homology domain (PH domain)/Phosphotyrosine-binding domain (PTB)"/>
    <property type="match status" value="1"/>
</dbReference>
<feature type="compositionally biased region" description="Polar residues" evidence="5">
    <location>
        <begin position="71"/>
        <end position="91"/>
    </location>
</feature>
<feature type="compositionally biased region" description="Polar residues" evidence="5">
    <location>
        <begin position="599"/>
        <end position="612"/>
    </location>
</feature>
<name>A0A7L0IF84_PIPCL</name>
<comment type="subcellular location">
    <subcellularLocation>
        <location evidence="2">Cell projection</location>
        <location evidence="2">Bleb</location>
    </subcellularLocation>
</comment>
<evidence type="ECO:0000256" key="5">
    <source>
        <dbReference type="SAM" id="MobiDB-lite"/>
    </source>
</evidence>
<dbReference type="CDD" id="cd01263">
    <property type="entry name" value="PH_anillin"/>
    <property type="match status" value="1"/>
</dbReference>
<feature type="compositionally biased region" description="Basic and acidic residues" evidence="5">
    <location>
        <begin position="49"/>
        <end position="58"/>
    </location>
</feature>
<feature type="region of interest" description="Disordered" evidence="5">
    <location>
        <begin position="598"/>
        <end position="638"/>
    </location>
</feature>
<feature type="compositionally biased region" description="Polar residues" evidence="5">
    <location>
        <begin position="201"/>
        <end position="243"/>
    </location>
</feature>
<dbReference type="PANTHER" id="PTHR21538">
    <property type="entry name" value="ANILLIN/RHOTEKIN RTKN"/>
    <property type="match status" value="1"/>
</dbReference>
<feature type="compositionally biased region" description="Polar residues" evidence="5">
    <location>
        <begin position="152"/>
        <end position="172"/>
    </location>
</feature>
<dbReference type="PANTHER" id="PTHR21538:SF27">
    <property type="entry name" value="ANILLIN"/>
    <property type="match status" value="1"/>
</dbReference>
<dbReference type="GO" id="GO:0031106">
    <property type="term" value="P:septin ring organization"/>
    <property type="evidence" value="ECO:0007669"/>
    <property type="project" value="TreeGrafter"/>
</dbReference>
<comment type="caution">
    <text evidence="7">The sequence shown here is derived from an EMBL/GenBank/DDBJ whole genome shotgun (WGS) entry which is preliminary data.</text>
</comment>
<dbReference type="InterPro" id="IPR012966">
    <property type="entry name" value="AHD"/>
</dbReference>
<feature type="compositionally biased region" description="Basic and acidic residues" evidence="5">
    <location>
        <begin position="419"/>
        <end position="433"/>
    </location>
</feature>
<feature type="compositionally biased region" description="Basic and acidic residues" evidence="5">
    <location>
        <begin position="613"/>
        <end position="628"/>
    </location>
</feature>
<evidence type="ECO:0000256" key="2">
    <source>
        <dbReference type="ARBA" id="ARBA00043945"/>
    </source>
</evidence>
<dbReference type="GO" id="GO:0032059">
    <property type="term" value="C:bleb"/>
    <property type="evidence" value="ECO:0007669"/>
    <property type="project" value="UniProtKB-SubCell"/>
</dbReference>
<feature type="compositionally biased region" description="Basic and acidic residues" evidence="5">
    <location>
        <begin position="340"/>
        <end position="353"/>
    </location>
</feature>
<dbReference type="Pfam" id="PF08174">
    <property type="entry name" value="Anillin"/>
    <property type="match status" value="1"/>
</dbReference>
<accession>A0A7L0IF84</accession>
<feature type="region of interest" description="Disordered" evidence="5">
    <location>
        <begin position="417"/>
        <end position="496"/>
    </location>
</feature>
<dbReference type="InterPro" id="IPR051364">
    <property type="entry name" value="Cytokinesis/Rho-signaling"/>
</dbReference>
<evidence type="ECO:0000259" key="6">
    <source>
        <dbReference type="PROSITE" id="PS50003"/>
    </source>
</evidence>
<feature type="compositionally biased region" description="Polar residues" evidence="5">
    <location>
        <begin position="355"/>
        <end position="371"/>
    </location>
</feature>
<dbReference type="Pfam" id="PF16018">
    <property type="entry name" value="Anillin_N"/>
    <property type="match status" value="1"/>
</dbReference>
<feature type="non-terminal residue" evidence="7">
    <location>
        <position position="1"/>
    </location>
</feature>
<feature type="region of interest" description="Disordered" evidence="5">
    <location>
        <begin position="751"/>
        <end position="777"/>
    </location>
</feature>
<dbReference type="Proteomes" id="UP000520962">
    <property type="component" value="Unassembled WGS sequence"/>
</dbReference>
<keyword evidence="8" id="KW-1185">Reference proteome</keyword>
<feature type="non-terminal residue" evidence="7">
    <location>
        <position position="1098"/>
    </location>
</feature>
<feature type="region of interest" description="Disordered" evidence="5">
    <location>
        <begin position="1"/>
        <end position="371"/>
    </location>
</feature>
<feature type="compositionally biased region" description="Polar residues" evidence="5">
    <location>
        <begin position="106"/>
        <end position="128"/>
    </location>
</feature>
<gene>
    <name evidence="7" type="primary">Anln</name>
    <name evidence="7" type="ORF">PIPCHL_R00331</name>
</gene>
<evidence type="ECO:0000256" key="3">
    <source>
        <dbReference type="ARBA" id="ARBA00057106"/>
    </source>
</evidence>
<keyword evidence="1" id="KW-0175">Coiled coil</keyword>